<dbReference type="CDD" id="cd14729">
    <property type="entry name" value="RtxA-like"/>
    <property type="match status" value="1"/>
</dbReference>
<reference evidence="2" key="1">
    <citation type="submission" date="2017-05" db="EMBL/GenBank/DDBJ databases">
        <title>Complete and WGS of Bordetella genogroups.</title>
        <authorList>
            <person name="Spilker T."/>
            <person name="Lipuma J."/>
        </authorList>
    </citation>
    <scope>NUCLEOTIDE SEQUENCE [LARGE SCALE GENOMIC DNA]</scope>
    <source>
        <strain evidence="2">AU8856</strain>
    </source>
</reference>
<keyword evidence="2" id="KW-1185">Reference proteome</keyword>
<dbReference type="SUPFAM" id="SSF159501">
    <property type="entry name" value="EreA/ChaN-like"/>
    <property type="match status" value="1"/>
</dbReference>
<evidence type="ECO:0000313" key="2">
    <source>
        <dbReference type="Proteomes" id="UP000215767"/>
    </source>
</evidence>
<proteinExistence type="predicted"/>
<accession>A0A261UL34</accession>
<gene>
    <name evidence="1" type="ORF">CAL28_24425</name>
</gene>
<dbReference type="Gene3D" id="3.40.50.11550">
    <property type="match status" value="1"/>
</dbReference>
<evidence type="ECO:0000313" key="1">
    <source>
        <dbReference type="EMBL" id="OZI62341.1"/>
    </source>
</evidence>
<sequence>MVESPGLDKPSGKYEIPLCDRPTLNVLVDHWLMGDRHAFDPHFATRDRVINSVSAKTYARRRALQNDAQQFFLGVGSECLAQKRRYAREMRNVPKRDPGGQLMRLLDACPGVVLGEVHSHVGARKLLIENMPALKAQGVERLYMEHLLTDVHGDALAELNGSPHTEISAGVARYLRAQDNGWAPVSKLDRVFAEKYSYEAVVDAAHRAGISVIAIDCAASYFLKGGESYADDSDVWRIPVMNYFSYLVINETSHARDRVPRDGQDGKWIALVGNTHMSVFDGVPGLSELMGVPGVRFEDAMENRVGADTGFEIKHPSCFVGDTKNILVKGDFIFRMDVREPGAEQTATPHRPSFLRRAVDYLSCYPGARRA</sequence>
<dbReference type="EMBL" id="NEVS01000004">
    <property type="protein sequence ID" value="OZI62341.1"/>
    <property type="molecule type" value="Genomic_DNA"/>
</dbReference>
<organism evidence="1 2">
    <name type="scientific">Bordetella genomosp. 11</name>
    <dbReference type="NCBI Taxonomy" id="1416808"/>
    <lineage>
        <taxon>Bacteria</taxon>
        <taxon>Pseudomonadati</taxon>
        <taxon>Pseudomonadota</taxon>
        <taxon>Betaproteobacteria</taxon>
        <taxon>Burkholderiales</taxon>
        <taxon>Alcaligenaceae</taxon>
        <taxon>Bordetella</taxon>
    </lineage>
</organism>
<dbReference type="Proteomes" id="UP000215767">
    <property type="component" value="Unassembled WGS sequence"/>
</dbReference>
<dbReference type="AlphaFoldDB" id="A0A261UL34"/>
<protein>
    <submittedName>
        <fullName evidence="1">Uncharacterized protein</fullName>
    </submittedName>
</protein>
<name>A0A261UL34_9BORD</name>
<comment type="caution">
    <text evidence="1">The sequence shown here is derived from an EMBL/GenBank/DDBJ whole genome shotgun (WGS) entry which is preliminary data.</text>
</comment>